<protein>
    <submittedName>
        <fullName evidence="5">Chromosome-partitioning protein Spo0J</fullName>
    </submittedName>
</protein>
<feature type="region of interest" description="Disordered" evidence="3">
    <location>
        <begin position="1"/>
        <end position="27"/>
    </location>
</feature>
<dbReference type="RefSeq" id="WP_145207097.1">
    <property type="nucleotide sequence ID" value="NZ_CP036432.1"/>
</dbReference>
<evidence type="ECO:0000256" key="1">
    <source>
        <dbReference type="ARBA" id="ARBA00006295"/>
    </source>
</evidence>
<organism evidence="5 6">
    <name type="scientific">Stieleria magnilauensis</name>
    <dbReference type="NCBI Taxonomy" id="2527963"/>
    <lineage>
        <taxon>Bacteria</taxon>
        <taxon>Pseudomonadati</taxon>
        <taxon>Planctomycetota</taxon>
        <taxon>Planctomycetia</taxon>
        <taxon>Pirellulales</taxon>
        <taxon>Pirellulaceae</taxon>
        <taxon>Stieleria</taxon>
    </lineage>
</organism>
<accession>A0ABX5XKV2</accession>
<feature type="domain" description="ParB-like N-terminal" evidence="4">
    <location>
        <begin position="40"/>
        <end position="135"/>
    </location>
</feature>
<dbReference type="InterPro" id="IPR050336">
    <property type="entry name" value="Chromosome_partition/occlusion"/>
</dbReference>
<gene>
    <name evidence="5" type="primary">spo0C_1</name>
    <name evidence="5" type="ORF">TBK1r_01860</name>
</gene>
<dbReference type="Gene3D" id="3.90.1530.30">
    <property type="match status" value="1"/>
</dbReference>
<evidence type="ECO:0000256" key="2">
    <source>
        <dbReference type="ARBA" id="ARBA00022829"/>
    </source>
</evidence>
<sequence>MSKADSFNMDNHDFTSYTPMRSPEPIDGKMEGRRMIRNAAHIELSRIITRAQVREDFDEDKLHELADSLTRKGQQQPIRVYWDAEEADGGRYVVLMGERRFRAAQMANFETIQCIIHEDELSEAEITELQLLENIVRQDLNPIEEARAFRKIMDDRKASGLPCSAKDLAKEIGFSDSKVARSVRLLTLPEDIQGDVAEGSIPPSVIREVLKLKTEEAQRQMITTYKEGGSYGEIAETVKMRKGVGKGASSGPRTKKSFSADGIKIEATAKKRVTQAEIAVVLKQWLKQIQGDGRVKAA</sequence>
<evidence type="ECO:0000259" key="4">
    <source>
        <dbReference type="SMART" id="SM00470"/>
    </source>
</evidence>
<dbReference type="PANTHER" id="PTHR33375:SF1">
    <property type="entry name" value="CHROMOSOME-PARTITIONING PROTEIN PARB-RELATED"/>
    <property type="match status" value="1"/>
</dbReference>
<dbReference type="InterPro" id="IPR003115">
    <property type="entry name" value="ParB_N"/>
</dbReference>
<dbReference type="EMBL" id="CP036432">
    <property type="protein sequence ID" value="QDV81271.1"/>
    <property type="molecule type" value="Genomic_DNA"/>
</dbReference>
<dbReference type="Proteomes" id="UP000318081">
    <property type="component" value="Chromosome"/>
</dbReference>
<dbReference type="Gene3D" id="1.10.10.2830">
    <property type="match status" value="1"/>
</dbReference>
<name>A0ABX5XKV2_9BACT</name>
<evidence type="ECO:0000313" key="6">
    <source>
        <dbReference type="Proteomes" id="UP000318081"/>
    </source>
</evidence>
<dbReference type="Pfam" id="PF17762">
    <property type="entry name" value="HTH_ParB"/>
    <property type="match status" value="1"/>
</dbReference>
<dbReference type="PANTHER" id="PTHR33375">
    <property type="entry name" value="CHROMOSOME-PARTITIONING PROTEIN PARB-RELATED"/>
    <property type="match status" value="1"/>
</dbReference>
<keyword evidence="6" id="KW-1185">Reference proteome</keyword>
<evidence type="ECO:0000313" key="5">
    <source>
        <dbReference type="EMBL" id="QDV81271.1"/>
    </source>
</evidence>
<reference evidence="5 6" key="1">
    <citation type="submission" date="2019-02" db="EMBL/GenBank/DDBJ databases">
        <title>Deep-cultivation of Planctomycetes and their phenomic and genomic characterization uncovers novel biology.</title>
        <authorList>
            <person name="Wiegand S."/>
            <person name="Jogler M."/>
            <person name="Boedeker C."/>
            <person name="Pinto D."/>
            <person name="Vollmers J."/>
            <person name="Rivas-Marin E."/>
            <person name="Kohn T."/>
            <person name="Peeters S.H."/>
            <person name="Heuer A."/>
            <person name="Rast P."/>
            <person name="Oberbeckmann S."/>
            <person name="Bunk B."/>
            <person name="Jeske O."/>
            <person name="Meyerdierks A."/>
            <person name="Storesund J.E."/>
            <person name="Kallscheuer N."/>
            <person name="Luecker S."/>
            <person name="Lage O.M."/>
            <person name="Pohl T."/>
            <person name="Merkel B.J."/>
            <person name="Hornburger P."/>
            <person name="Mueller R.-W."/>
            <person name="Bruemmer F."/>
            <person name="Labrenz M."/>
            <person name="Spormann A.M."/>
            <person name="Op den Camp H."/>
            <person name="Overmann J."/>
            <person name="Amann R."/>
            <person name="Jetten M.S.M."/>
            <person name="Mascher T."/>
            <person name="Medema M.H."/>
            <person name="Devos D.P."/>
            <person name="Kaster A.-K."/>
            <person name="Ovreas L."/>
            <person name="Rohde M."/>
            <person name="Galperin M.Y."/>
            <person name="Jogler C."/>
        </authorList>
    </citation>
    <scope>NUCLEOTIDE SEQUENCE [LARGE SCALE GENOMIC DNA]</scope>
    <source>
        <strain evidence="5 6">TBK1r</strain>
    </source>
</reference>
<comment type="similarity">
    <text evidence="1">Belongs to the ParB family.</text>
</comment>
<dbReference type="Pfam" id="PF02195">
    <property type="entry name" value="ParB_N"/>
    <property type="match status" value="1"/>
</dbReference>
<proteinExistence type="inferred from homology"/>
<dbReference type="SMART" id="SM00470">
    <property type="entry name" value="ParB"/>
    <property type="match status" value="1"/>
</dbReference>
<dbReference type="InterPro" id="IPR036086">
    <property type="entry name" value="ParB/Sulfiredoxin_sf"/>
</dbReference>
<dbReference type="SUPFAM" id="SSF109709">
    <property type="entry name" value="KorB DNA-binding domain-like"/>
    <property type="match status" value="1"/>
</dbReference>
<dbReference type="InterPro" id="IPR004437">
    <property type="entry name" value="ParB/RepB/Spo0J"/>
</dbReference>
<evidence type="ECO:0000256" key="3">
    <source>
        <dbReference type="SAM" id="MobiDB-lite"/>
    </source>
</evidence>
<dbReference type="SUPFAM" id="SSF110849">
    <property type="entry name" value="ParB/Sulfiredoxin"/>
    <property type="match status" value="1"/>
</dbReference>
<dbReference type="InterPro" id="IPR041468">
    <property type="entry name" value="HTH_ParB/Spo0J"/>
</dbReference>
<keyword evidence="2" id="KW-0159">Chromosome partition</keyword>
<dbReference type="NCBIfam" id="TIGR00180">
    <property type="entry name" value="parB_part"/>
    <property type="match status" value="1"/>
</dbReference>